<evidence type="ECO:0000313" key="3">
    <source>
        <dbReference type="Proteomes" id="UP000289200"/>
    </source>
</evidence>
<proteinExistence type="predicted"/>
<dbReference type="EMBL" id="UWOC01000147">
    <property type="protein sequence ID" value="VCU09425.1"/>
    <property type="molecule type" value="Genomic_DNA"/>
</dbReference>
<feature type="compositionally biased region" description="Basic and acidic residues" evidence="1">
    <location>
        <begin position="113"/>
        <end position="132"/>
    </location>
</feature>
<name>A0A3S4B578_9BRAD</name>
<sequence>MTQHSETAAAAEGEIIGREGHDGTVVATAQLPNLHIEVVHRTAPDGDGERLSIHLQATPSFAAVGQFLDTANPLALWTQSWMQSWTQAVQLAWMPWLGGTALLPLCGGTARLARPDRPRTAGEADGTDGRGI</sequence>
<evidence type="ECO:0000313" key="2">
    <source>
        <dbReference type="EMBL" id="VCU09425.1"/>
    </source>
</evidence>
<keyword evidence="3" id="KW-1185">Reference proteome</keyword>
<comment type="caution">
    <text evidence="2">The sequence shown here is derived from an EMBL/GenBank/DDBJ whole genome shotgun (WGS) entry which is preliminary data.</text>
</comment>
<feature type="region of interest" description="Disordered" evidence="1">
    <location>
        <begin position="1"/>
        <end position="21"/>
    </location>
</feature>
<feature type="region of interest" description="Disordered" evidence="1">
    <location>
        <begin position="112"/>
        <end position="132"/>
    </location>
</feature>
<dbReference type="RefSeq" id="WP_129609324.1">
    <property type="nucleotide sequence ID" value="NZ_UWOC01000147.1"/>
</dbReference>
<dbReference type="AlphaFoldDB" id="A0A3S4B578"/>
<reference evidence="3" key="1">
    <citation type="submission" date="2018-10" db="EMBL/GenBank/DDBJ databases">
        <authorList>
            <person name="Peiro R."/>
            <person name="Begona"/>
            <person name="Cbmso G."/>
            <person name="Lopez M."/>
            <person name="Gonzalez S."/>
            <person name="Sacristan E."/>
            <person name="Castillo E."/>
        </authorList>
    </citation>
    <scope>NUCLEOTIDE SEQUENCE [LARGE SCALE GENOMIC DNA]</scope>
</reference>
<accession>A0A3S4B578</accession>
<protein>
    <submittedName>
        <fullName evidence="2">Uncharacterized protein</fullName>
    </submittedName>
</protein>
<dbReference type="Proteomes" id="UP000289200">
    <property type="component" value="Unassembled WGS sequence"/>
</dbReference>
<evidence type="ECO:0000256" key="1">
    <source>
        <dbReference type="SAM" id="MobiDB-lite"/>
    </source>
</evidence>
<dbReference type="OrthoDB" id="7274705at2"/>
<organism evidence="2 3">
    <name type="scientific">Rhodoplanes serenus</name>
    <dbReference type="NCBI Taxonomy" id="200615"/>
    <lineage>
        <taxon>Bacteria</taxon>
        <taxon>Pseudomonadati</taxon>
        <taxon>Pseudomonadota</taxon>
        <taxon>Alphaproteobacteria</taxon>
        <taxon>Hyphomicrobiales</taxon>
        <taxon>Nitrobacteraceae</taxon>
        <taxon>Rhodoplanes</taxon>
    </lineage>
</organism>
<gene>
    <name evidence="2" type="ORF">RHODGE_RHODGE_02598</name>
</gene>